<dbReference type="Proteomes" id="UP000218267">
    <property type="component" value="Chromosome"/>
</dbReference>
<keyword evidence="2" id="KW-1185">Reference proteome</keyword>
<dbReference type="OrthoDB" id="1113889at2"/>
<dbReference type="EMBL" id="AP018042">
    <property type="protein sequence ID" value="BAX78430.1"/>
    <property type="molecule type" value="Genomic_DNA"/>
</dbReference>
<dbReference type="KEGG" id="mbas:ALGA_0035"/>
<evidence type="ECO:0008006" key="3">
    <source>
        <dbReference type="Google" id="ProtNLM"/>
    </source>
</evidence>
<protein>
    <recommendedName>
        <fullName evidence="3">Lipoprotein</fullName>
    </recommendedName>
</protein>
<reference evidence="1 2" key="1">
    <citation type="journal article" date="2018" name="Mar. Genomics">
        <title>Complete genome sequence of Marinifilaceae bacterium strain SPP2, isolated from the Antarctic marine sediment.</title>
        <authorList>
            <person name="Watanabe M."/>
            <person name="Kojima H."/>
            <person name="Fukui M."/>
        </authorList>
    </citation>
    <scope>NUCLEOTIDE SEQUENCE [LARGE SCALE GENOMIC DNA]</scope>
    <source>
        <strain evidence="1 2">SPP2</strain>
    </source>
</reference>
<dbReference type="AlphaFoldDB" id="A0A1Y1CDN9"/>
<accession>A0A1Y1CDN9</accession>
<sequence length="387" mass="43835">MKTLHLFALCLFFVACRHSTNTYQDDLQLLKQHSEIIELINNNGQARLMIMPKYQGKIVGSTADGLLGDRNGWLNRKALAAKDYNGIGGEDRVWIGPLGGQYSLYYQQIEPLDEGNWKVPTALNQAFEVVSLSDTKIEMQNEMHLCNFKGSRFDVNVKRTIKLLSKIEAEKNLAVSLSADTKFVAFESAHVLTNMGGEAWRKESGLLSLWSLNMLEGSENTVVIIPLKKDADLQDIYQYLGLLDSTRLRIRNNVVLFKADGKYRSKIGIPPQFAPSIYASYSKEKQRLSIVQYQKNSDSLYFNSNANIQENPYKGEVIPVYNNGSMDYSPTSESSFYELESCSPMRELQPGDSLNHFHRVYHFSGKQEDLNKLCKQILGVGLPDCNW</sequence>
<name>A0A1Y1CDN9_9BACT</name>
<dbReference type="InterPro" id="IPR046713">
    <property type="entry name" value="DUF6786"/>
</dbReference>
<dbReference type="PROSITE" id="PS51257">
    <property type="entry name" value="PROKAR_LIPOPROTEIN"/>
    <property type="match status" value="1"/>
</dbReference>
<evidence type="ECO:0000313" key="2">
    <source>
        <dbReference type="Proteomes" id="UP000218267"/>
    </source>
</evidence>
<dbReference type="RefSeq" id="WP_096427370.1">
    <property type="nucleotide sequence ID" value="NZ_AP018042.1"/>
</dbReference>
<gene>
    <name evidence="1" type="ORF">ALGA_0035</name>
</gene>
<evidence type="ECO:0000313" key="1">
    <source>
        <dbReference type="EMBL" id="BAX78430.1"/>
    </source>
</evidence>
<organism evidence="1 2">
    <name type="scientific">Labilibaculum antarcticum</name>
    <dbReference type="NCBI Taxonomy" id="1717717"/>
    <lineage>
        <taxon>Bacteria</taxon>
        <taxon>Pseudomonadati</taxon>
        <taxon>Bacteroidota</taxon>
        <taxon>Bacteroidia</taxon>
        <taxon>Marinilabiliales</taxon>
        <taxon>Marinifilaceae</taxon>
        <taxon>Labilibaculum</taxon>
    </lineage>
</organism>
<proteinExistence type="predicted"/>
<reference evidence="2" key="2">
    <citation type="journal article" date="2020" name="Antonie Van Leeuwenhoek">
        <title>Labilibaculum antarcticum sp. nov., a novel facultative anaerobic, psychrotorelant bacterium isolated from marine sediment of Antarctica.</title>
        <authorList>
            <person name="Watanabe M."/>
            <person name="Kojima H."/>
            <person name="Fukui M."/>
        </authorList>
    </citation>
    <scope>NUCLEOTIDE SEQUENCE [LARGE SCALE GENOMIC DNA]</scope>
    <source>
        <strain evidence="2">SPP2</strain>
    </source>
</reference>
<dbReference type="Pfam" id="PF20583">
    <property type="entry name" value="DUF6786"/>
    <property type="match status" value="1"/>
</dbReference>